<protein>
    <recommendedName>
        <fullName evidence="3">RBR-type E3 ubiquitin transferase</fullName>
        <ecNumber evidence="3">2.3.2.31</ecNumber>
    </recommendedName>
</protein>
<dbReference type="InterPro" id="IPR044066">
    <property type="entry name" value="TRIAD_supradom"/>
</dbReference>
<dbReference type="CDD" id="cd20354">
    <property type="entry name" value="Rcat_RBR_RNF14"/>
    <property type="match status" value="1"/>
</dbReference>
<evidence type="ECO:0000313" key="16">
    <source>
        <dbReference type="EMBL" id="RZF36039.1"/>
    </source>
</evidence>
<dbReference type="Proteomes" id="UP000291343">
    <property type="component" value="Unassembled WGS sequence"/>
</dbReference>
<dbReference type="InterPro" id="IPR017907">
    <property type="entry name" value="Znf_RING_CS"/>
</dbReference>
<evidence type="ECO:0000256" key="11">
    <source>
        <dbReference type="PROSITE-ProRule" id="PRU00175"/>
    </source>
</evidence>
<accession>A0A482WQZ5</accession>
<evidence type="ECO:0000259" key="15">
    <source>
        <dbReference type="PROSITE" id="PS51873"/>
    </source>
</evidence>
<dbReference type="GO" id="GO:0061630">
    <property type="term" value="F:ubiquitin protein ligase activity"/>
    <property type="evidence" value="ECO:0007669"/>
    <property type="project" value="UniProtKB-EC"/>
</dbReference>
<dbReference type="InterPro" id="IPR002867">
    <property type="entry name" value="IBR_dom"/>
</dbReference>
<comment type="pathway">
    <text evidence="2">Protein modification; protein ubiquitination.</text>
</comment>
<dbReference type="InterPro" id="IPR016135">
    <property type="entry name" value="UBQ-conjugating_enzyme/RWD"/>
</dbReference>
<evidence type="ECO:0000256" key="10">
    <source>
        <dbReference type="ARBA" id="ARBA00044508"/>
    </source>
</evidence>
<dbReference type="SMART" id="SM00647">
    <property type="entry name" value="IBR"/>
    <property type="match status" value="2"/>
</dbReference>
<dbReference type="InterPro" id="IPR013083">
    <property type="entry name" value="Znf_RING/FYVE/PHD"/>
</dbReference>
<dbReference type="FunFam" id="3.30.40.10:FF:000137">
    <property type="entry name" value="RanBP-type and C3HC4-type zinc finger-containing protein 1"/>
    <property type="match status" value="1"/>
</dbReference>
<evidence type="ECO:0000256" key="2">
    <source>
        <dbReference type="ARBA" id="ARBA00004906"/>
    </source>
</evidence>
<feature type="domain" description="RING-type" evidence="13">
    <location>
        <begin position="319"/>
        <end position="365"/>
    </location>
</feature>
<dbReference type="GO" id="GO:0008270">
    <property type="term" value="F:zinc ion binding"/>
    <property type="evidence" value="ECO:0007669"/>
    <property type="project" value="UniProtKB-KW"/>
</dbReference>
<dbReference type="OrthoDB" id="69641at2759"/>
<proteinExistence type="inferred from homology"/>
<dbReference type="CDD" id="cd16628">
    <property type="entry name" value="RING-HC_RBR_RNF14"/>
    <property type="match status" value="1"/>
</dbReference>
<comment type="catalytic activity">
    <reaction evidence="1">
        <text>[E2 ubiquitin-conjugating enzyme]-S-ubiquitinyl-L-cysteine + [acceptor protein]-L-lysine = [E2 ubiquitin-conjugating enzyme]-L-cysteine + [acceptor protein]-N(6)-ubiquitinyl-L-lysine.</text>
        <dbReference type="EC" id="2.3.2.31"/>
    </reaction>
</comment>
<name>A0A482WQZ5_LAOST</name>
<keyword evidence="8" id="KW-0833">Ubl conjugation pathway</keyword>
<dbReference type="GO" id="GO:0016567">
    <property type="term" value="P:protein ubiquitination"/>
    <property type="evidence" value="ECO:0007669"/>
    <property type="project" value="InterPro"/>
</dbReference>
<evidence type="ECO:0000256" key="7">
    <source>
        <dbReference type="ARBA" id="ARBA00022771"/>
    </source>
</evidence>
<comment type="caution">
    <text evidence="16">The sequence shown here is derived from an EMBL/GenBank/DDBJ whole genome shotgun (WGS) entry which is preliminary data.</text>
</comment>
<dbReference type="Pfam" id="PF01485">
    <property type="entry name" value="IBR"/>
    <property type="match status" value="1"/>
</dbReference>
<keyword evidence="17" id="KW-1185">Reference proteome</keyword>
<evidence type="ECO:0000259" key="14">
    <source>
        <dbReference type="PROSITE" id="PS50908"/>
    </source>
</evidence>
<dbReference type="AlphaFoldDB" id="A0A482WQZ5"/>
<dbReference type="PANTHER" id="PTHR11685">
    <property type="entry name" value="RBR FAMILY RING FINGER AND IBR DOMAIN-CONTAINING"/>
    <property type="match status" value="1"/>
</dbReference>
<dbReference type="STRING" id="195883.A0A482WQZ5"/>
<dbReference type="SMART" id="SM00184">
    <property type="entry name" value="RING"/>
    <property type="match status" value="1"/>
</dbReference>
<evidence type="ECO:0000256" key="8">
    <source>
        <dbReference type="ARBA" id="ARBA00022786"/>
    </source>
</evidence>
<evidence type="ECO:0000256" key="4">
    <source>
        <dbReference type="ARBA" id="ARBA00022679"/>
    </source>
</evidence>
<dbReference type="PROSITE" id="PS50908">
    <property type="entry name" value="RWD"/>
    <property type="match status" value="1"/>
</dbReference>
<feature type="domain" description="RWD" evidence="14">
    <location>
        <begin position="8"/>
        <end position="138"/>
    </location>
</feature>
<dbReference type="Gene3D" id="3.10.110.10">
    <property type="entry name" value="Ubiquitin Conjugating Enzyme"/>
    <property type="match status" value="1"/>
</dbReference>
<dbReference type="SUPFAM" id="SSF57850">
    <property type="entry name" value="RING/U-box"/>
    <property type="match status" value="3"/>
</dbReference>
<dbReference type="InParanoid" id="A0A482WQZ5"/>
<dbReference type="Gene3D" id="2.20.25.20">
    <property type="match status" value="1"/>
</dbReference>
<dbReference type="SMART" id="SM00591">
    <property type="entry name" value="RWD"/>
    <property type="match status" value="1"/>
</dbReference>
<dbReference type="SUPFAM" id="SSF54495">
    <property type="entry name" value="UBC-like"/>
    <property type="match status" value="1"/>
</dbReference>
<dbReference type="EMBL" id="QKKF02027168">
    <property type="protein sequence ID" value="RZF36039.1"/>
    <property type="molecule type" value="Genomic_DNA"/>
</dbReference>
<dbReference type="Pfam" id="PF22191">
    <property type="entry name" value="IBR_1"/>
    <property type="match status" value="1"/>
</dbReference>
<keyword evidence="4" id="KW-0808">Transferase</keyword>
<keyword evidence="6" id="KW-0677">Repeat</keyword>
<evidence type="ECO:0000313" key="17">
    <source>
        <dbReference type="Proteomes" id="UP000291343"/>
    </source>
</evidence>
<dbReference type="InterPro" id="IPR001841">
    <property type="entry name" value="Znf_RING"/>
</dbReference>
<dbReference type="Gene3D" id="3.30.40.10">
    <property type="entry name" value="Zinc/RING finger domain, C3HC4 (zinc finger)"/>
    <property type="match status" value="1"/>
</dbReference>
<comment type="similarity">
    <text evidence="10">Belongs to the RBR family. RNF14 subfamily.</text>
</comment>
<evidence type="ECO:0000259" key="13">
    <source>
        <dbReference type="PROSITE" id="PS50089"/>
    </source>
</evidence>
<evidence type="ECO:0000256" key="1">
    <source>
        <dbReference type="ARBA" id="ARBA00001798"/>
    </source>
</evidence>
<dbReference type="PROSITE" id="PS50089">
    <property type="entry name" value="ZF_RING_2"/>
    <property type="match status" value="1"/>
</dbReference>
<organism evidence="16 17">
    <name type="scientific">Laodelphax striatellus</name>
    <name type="common">Small brown planthopper</name>
    <name type="synonym">Delphax striatella</name>
    <dbReference type="NCBI Taxonomy" id="195883"/>
    <lineage>
        <taxon>Eukaryota</taxon>
        <taxon>Metazoa</taxon>
        <taxon>Ecdysozoa</taxon>
        <taxon>Arthropoda</taxon>
        <taxon>Hexapoda</taxon>
        <taxon>Insecta</taxon>
        <taxon>Pterygota</taxon>
        <taxon>Neoptera</taxon>
        <taxon>Paraneoptera</taxon>
        <taxon>Hemiptera</taxon>
        <taxon>Auchenorrhyncha</taxon>
        <taxon>Fulgoroidea</taxon>
        <taxon>Delphacidae</taxon>
        <taxon>Criomorphinae</taxon>
        <taxon>Laodelphax</taxon>
    </lineage>
</organism>
<keyword evidence="7 11" id="KW-0863">Zinc-finger</keyword>
<feature type="region of interest" description="Disordered" evidence="12">
    <location>
        <begin position="217"/>
        <end position="255"/>
    </location>
</feature>
<feature type="compositionally biased region" description="Basic and acidic residues" evidence="12">
    <location>
        <begin position="225"/>
        <end position="242"/>
    </location>
</feature>
<keyword evidence="5" id="KW-0479">Metal-binding</keyword>
<dbReference type="PROSITE" id="PS00518">
    <property type="entry name" value="ZF_RING_1"/>
    <property type="match status" value="1"/>
</dbReference>
<evidence type="ECO:0000256" key="6">
    <source>
        <dbReference type="ARBA" id="ARBA00022737"/>
    </source>
</evidence>
<feature type="domain" description="RING-type" evidence="15">
    <location>
        <begin position="315"/>
        <end position="556"/>
    </location>
</feature>
<dbReference type="Pfam" id="PF05773">
    <property type="entry name" value="RWD"/>
    <property type="match status" value="1"/>
</dbReference>
<sequence>MDFARQKDEIEAIESIFDAEELSTFVLQSQNYLKFNAFQTAPQTLCLSFKNPDTNVKSSGDCEDGSSLSVSYLPPIELDVELPKNYPSESPPSYSISCMWLSSEDLQSICKHLDSMWSNNTEVLYQWAQFLKDEAMNLLTTNYQYAVKSQLEKLEDSQNVPNPNPVSPEITQNRKLEINNNRKHNPRNFPNSPRKDSLIFYNKKFDGQNCSLGENIKKPGHTYRRSNEFFRKPRRPKNDGCDYRSVASTSSNSQRNKLCDERVKLASPSQNDGVQSRTNSGSKIKKCSENYNETFLRKYLESYNVERELSEFRKTYFTCYICFEDKFGLSCVRFQPCSHVYCKDCIRSYLQTRIAEGTVQMIKCPNTDCDSNILPAQVREIVGPEQFAKYDQLLLTTMLETMSDIVRCPRVACQYPVTKEPDEKMALCPACSYAFCVHCKMGYHGVEPCRFKHHEKEALLNEYLNGDEEVRRRLEQKYGKHRLGNLIQTSLSEKWIDSNSKNCCNCNASIEKSEGCNKMLCWRCSTYFCWNCLTRLDAKAPYAHYYDRNSPCYNRLFEGTPNDEEDDEVFVVLDNFIDDDDDDDDEDDFDDED</sequence>
<dbReference type="EC" id="2.3.2.31" evidence="3"/>
<dbReference type="CDD" id="cd23820">
    <property type="entry name" value="RWD_RNF14"/>
    <property type="match status" value="1"/>
</dbReference>
<dbReference type="Gene3D" id="1.20.120.1750">
    <property type="match status" value="1"/>
</dbReference>
<reference evidence="16 17" key="1">
    <citation type="journal article" date="2017" name="Gigascience">
        <title>Genome sequence of the small brown planthopper, Laodelphax striatellus.</title>
        <authorList>
            <person name="Zhu J."/>
            <person name="Jiang F."/>
            <person name="Wang X."/>
            <person name="Yang P."/>
            <person name="Bao Y."/>
            <person name="Zhao W."/>
            <person name="Wang W."/>
            <person name="Lu H."/>
            <person name="Wang Q."/>
            <person name="Cui N."/>
            <person name="Li J."/>
            <person name="Chen X."/>
            <person name="Luo L."/>
            <person name="Yu J."/>
            <person name="Kang L."/>
            <person name="Cui F."/>
        </authorList>
    </citation>
    <scope>NUCLEOTIDE SEQUENCE [LARGE SCALE GENOMIC DNA]</scope>
    <source>
        <strain evidence="16">Lst14</strain>
    </source>
</reference>
<evidence type="ECO:0000256" key="3">
    <source>
        <dbReference type="ARBA" id="ARBA00012251"/>
    </source>
</evidence>
<feature type="compositionally biased region" description="Polar residues" evidence="12">
    <location>
        <begin position="246"/>
        <end position="255"/>
    </location>
</feature>
<dbReference type="InterPro" id="IPR006575">
    <property type="entry name" value="RWD_dom"/>
</dbReference>
<gene>
    <name evidence="16" type="ORF">LSTR_LSTR005855</name>
</gene>
<dbReference type="CDD" id="cd20341">
    <property type="entry name" value="BRcat_RBR_RNF14"/>
    <property type="match status" value="1"/>
</dbReference>
<evidence type="ECO:0000256" key="12">
    <source>
        <dbReference type="SAM" id="MobiDB-lite"/>
    </source>
</evidence>
<dbReference type="InterPro" id="IPR047548">
    <property type="entry name" value="Rcat_RBR_RNF14"/>
</dbReference>
<dbReference type="InterPro" id="IPR031128">
    <property type="entry name" value="RNF14_RING-HC_Zfn"/>
</dbReference>
<dbReference type="PROSITE" id="PS51873">
    <property type="entry name" value="TRIAD"/>
    <property type="match status" value="1"/>
</dbReference>
<keyword evidence="9" id="KW-0862">Zinc</keyword>
<dbReference type="InterPro" id="IPR031127">
    <property type="entry name" value="E3_UB_ligase_RBR"/>
</dbReference>
<evidence type="ECO:0000256" key="5">
    <source>
        <dbReference type="ARBA" id="ARBA00022723"/>
    </source>
</evidence>
<evidence type="ECO:0000256" key="9">
    <source>
        <dbReference type="ARBA" id="ARBA00022833"/>
    </source>
</evidence>